<sequence>MTLETNLEQRLQRLEDKQAVLELKYRYLNACDEKQPDVVAECFKRGKIDIDFGHIGQFDNREDFVSVFKALGCHEHIIDMHHAKNPVFLDLTQNSARLKISMRFQSINTQDKTSIELGGYYLDGYQKVGGRWFITQSSFTINSVKMMDFSTQENRLIYAGNCMPK</sequence>
<dbReference type="EMBL" id="JAXIVU010000004">
    <property type="protein sequence ID" value="MDY7218884.1"/>
    <property type="molecule type" value="Genomic_DNA"/>
</dbReference>
<gene>
    <name evidence="2" type="ORF">TOI97_04775</name>
</gene>
<dbReference type="Gene3D" id="3.10.450.50">
    <property type="match status" value="1"/>
</dbReference>
<reference evidence="2 3" key="1">
    <citation type="submission" date="2023-12" db="EMBL/GenBank/DDBJ databases">
        <title>Denitrificimonas halotolerans sp. nov.,a novel species isolated from landfill leachate.</title>
        <authorList>
            <person name="Wang S."/>
        </authorList>
    </citation>
    <scope>NUCLEOTIDE SEQUENCE [LARGE SCALE GENOMIC DNA]</scope>
    <source>
        <strain evidence="2 3">JX-1</strain>
    </source>
</reference>
<dbReference type="SUPFAM" id="SSF54427">
    <property type="entry name" value="NTF2-like"/>
    <property type="match status" value="1"/>
</dbReference>
<dbReference type="Pfam" id="PF13577">
    <property type="entry name" value="SnoaL_4"/>
    <property type="match status" value="1"/>
</dbReference>
<evidence type="ECO:0000313" key="3">
    <source>
        <dbReference type="Proteomes" id="UP001294570"/>
    </source>
</evidence>
<dbReference type="RefSeq" id="WP_321552976.1">
    <property type="nucleotide sequence ID" value="NZ_JAXIVU010000004.1"/>
</dbReference>
<evidence type="ECO:0000259" key="1">
    <source>
        <dbReference type="Pfam" id="PF13577"/>
    </source>
</evidence>
<dbReference type="InterPro" id="IPR037401">
    <property type="entry name" value="SnoaL-like"/>
</dbReference>
<name>A0ABU5GQ41_9GAMM</name>
<accession>A0ABU5GQ41</accession>
<dbReference type="InterPro" id="IPR032710">
    <property type="entry name" value="NTF2-like_dom_sf"/>
</dbReference>
<protein>
    <submittedName>
        <fullName evidence="2">Nuclear transport factor 2 family protein</fullName>
    </submittedName>
</protein>
<organism evidence="2 3">
    <name type="scientific">Denitrificimonas halotolerans</name>
    <dbReference type="NCBI Taxonomy" id="3098930"/>
    <lineage>
        <taxon>Bacteria</taxon>
        <taxon>Pseudomonadati</taxon>
        <taxon>Pseudomonadota</taxon>
        <taxon>Gammaproteobacteria</taxon>
        <taxon>Pseudomonadales</taxon>
        <taxon>Pseudomonadaceae</taxon>
        <taxon>Denitrificimonas</taxon>
    </lineage>
</organism>
<keyword evidence="3" id="KW-1185">Reference proteome</keyword>
<proteinExistence type="predicted"/>
<feature type="domain" description="SnoaL-like" evidence="1">
    <location>
        <begin position="12"/>
        <end position="135"/>
    </location>
</feature>
<evidence type="ECO:0000313" key="2">
    <source>
        <dbReference type="EMBL" id="MDY7218884.1"/>
    </source>
</evidence>
<comment type="caution">
    <text evidence="2">The sequence shown here is derived from an EMBL/GenBank/DDBJ whole genome shotgun (WGS) entry which is preliminary data.</text>
</comment>
<dbReference type="Proteomes" id="UP001294570">
    <property type="component" value="Unassembled WGS sequence"/>
</dbReference>